<dbReference type="Gene3D" id="3.30.200.20">
    <property type="entry name" value="Phosphorylase Kinase, domain 1"/>
    <property type="match status" value="1"/>
</dbReference>
<name>A0ABR5IH06_9ACTN</name>
<evidence type="ECO:0000313" key="3">
    <source>
        <dbReference type="Proteomes" id="UP000037247"/>
    </source>
</evidence>
<feature type="domain" description="Aminoglycoside phosphotransferase" evidence="1">
    <location>
        <begin position="64"/>
        <end position="275"/>
    </location>
</feature>
<dbReference type="Proteomes" id="UP000037247">
    <property type="component" value="Unassembled WGS sequence"/>
</dbReference>
<dbReference type="Pfam" id="PF01636">
    <property type="entry name" value="APH"/>
    <property type="match status" value="1"/>
</dbReference>
<keyword evidence="3" id="KW-1185">Reference proteome</keyword>
<dbReference type="CDD" id="cd05154">
    <property type="entry name" value="ACAD10_11_N-like"/>
    <property type="match status" value="1"/>
</dbReference>
<dbReference type="InterPro" id="IPR002575">
    <property type="entry name" value="Aminoglycoside_PTrfase"/>
</dbReference>
<reference evidence="2 3" key="1">
    <citation type="submission" date="2015-05" db="EMBL/GenBank/DDBJ databases">
        <title>Draft genome sequence of the bacterium Gordonia jacobaea a new member of the Gordonia genus.</title>
        <authorList>
            <person name="Jimenez-Galisteo G."/>
            <person name="Dominguez A."/>
            <person name="Munoz E."/>
            <person name="Vinas M."/>
        </authorList>
    </citation>
    <scope>NUCLEOTIDE SEQUENCE [LARGE SCALE GENOMIC DNA]</scope>
    <source>
        <strain evidence="3">mv1</strain>
    </source>
</reference>
<dbReference type="Gene3D" id="3.90.1200.10">
    <property type="match status" value="1"/>
</dbReference>
<dbReference type="SUPFAM" id="SSF56112">
    <property type="entry name" value="Protein kinase-like (PK-like)"/>
    <property type="match status" value="1"/>
</dbReference>
<evidence type="ECO:0000313" key="2">
    <source>
        <dbReference type="EMBL" id="KNA92858.1"/>
    </source>
</evidence>
<dbReference type="InterPro" id="IPR051678">
    <property type="entry name" value="AGP_Transferase"/>
</dbReference>
<dbReference type="PANTHER" id="PTHR21310:SF40">
    <property type="entry name" value="AMINOGLYCOSIDE PHOSPHOTRANSFERASE DOMAIN-CONTAINING PROTEIN-RELATED"/>
    <property type="match status" value="1"/>
</dbReference>
<comment type="caution">
    <text evidence="2">The sequence shown here is derived from an EMBL/GenBank/DDBJ whole genome shotgun (WGS) entry which is preliminary data.</text>
</comment>
<dbReference type="InterPro" id="IPR011009">
    <property type="entry name" value="Kinase-like_dom_sf"/>
</dbReference>
<organism evidence="2 3">
    <name type="scientific">Gordonia jacobaea</name>
    <dbReference type="NCBI Taxonomy" id="122202"/>
    <lineage>
        <taxon>Bacteria</taxon>
        <taxon>Bacillati</taxon>
        <taxon>Actinomycetota</taxon>
        <taxon>Actinomycetes</taxon>
        <taxon>Mycobacteriales</taxon>
        <taxon>Gordoniaceae</taxon>
        <taxon>Gordonia</taxon>
    </lineage>
</organism>
<proteinExistence type="predicted"/>
<evidence type="ECO:0000259" key="1">
    <source>
        <dbReference type="Pfam" id="PF01636"/>
    </source>
</evidence>
<dbReference type="RefSeq" id="WP_049698061.1">
    <property type="nucleotide sequence ID" value="NZ_LDTZ01000014.1"/>
</dbReference>
<accession>A0ABR5IH06</accession>
<gene>
    <name evidence="2" type="ORF">ABW18_04515</name>
</gene>
<protein>
    <submittedName>
        <fullName evidence="2">Acyl-CoA dehydrogenase</fullName>
    </submittedName>
</protein>
<dbReference type="EMBL" id="LDTZ01000014">
    <property type="protein sequence ID" value="KNA92858.1"/>
    <property type="molecule type" value="Genomic_DNA"/>
</dbReference>
<dbReference type="PANTHER" id="PTHR21310">
    <property type="entry name" value="AMINOGLYCOSIDE PHOSPHOTRANSFERASE-RELATED-RELATED"/>
    <property type="match status" value="1"/>
</dbReference>
<sequence>MEHDVEQRCAETDLAEVLTPILRARLAEAASADVISCVRTETGYSTETFIVTVDGVAEPDTRSRTRRYVLRRPPRLAILPDYDLEKQFRVMHRLTESDVPVPRVRFFEADPADLGTPYLVMDFVDSVYTVGDVPPYHQAGIFADTDDAGRARLWNGCVDMIARIHRADVGRDRLGFLRLNTDSSPGPEGLARYLRTSIEWAYAGEPIHPGLLGGLDWLDAHLYEPRRIGLCWGDARMSNLLFGRDFEPVAALDWEMAYLGDQAADIAWMLTTDWISSPHEGHAPSPGVPTAAETIARYEDAVGGRVEHMTFHFISSALLLGLPLIRLDRSMGLGGLLPEVCANRIEAVLGGECDTAG</sequence>
<dbReference type="InterPro" id="IPR041726">
    <property type="entry name" value="ACAD10_11_N"/>
</dbReference>